<protein>
    <submittedName>
        <fullName evidence="2">Uncharacterized protein</fullName>
    </submittedName>
</protein>
<proteinExistence type="predicted"/>
<accession>A0AA35LNC5</accession>
<keyword evidence="3" id="KW-1185">Reference proteome</keyword>
<evidence type="ECO:0000313" key="3">
    <source>
        <dbReference type="Proteomes" id="UP001178461"/>
    </source>
</evidence>
<evidence type="ECO:0000256" key="1">
    <source>
        <dbReference type="SAM" id="MobiDB-lite"/>
    </source>
</evidence>
<evidence type="ECO:0000313" key="2">
    <source>
        <dbReference type="EMBL" id="CAI5799323.1"/>
    </source>
</evidence>
<reference evidence="2" key="1">
    <citation type="submission" date="2022-12" db="EMBL/GenBank/DDBJ databases">
        <authorList>
            <person name="Alioto T."/>
            <person name="Alioto T."/>
            <person name="Gomez Garrido J."/>
        </authorList>
    </citation>
    <scope>NUCLEOTIDE SEQUENCE</scope>
</reference>
<sequence length="123" mass="14483">MCEQDLTLDYVTGQLLEEWQRRDGKQLSAPSALTSDRLVRNAGNIPEEKQPKQRTRATAREESAFAVRRCYKCCSTWHLRKQCLEEAVFEGQRHRKQQRKSGKRRQMVQFVTAVVECPEWRNT</sequence>
<name>A0AA35LNC5_9SAUR</name>
<dbReference type="EMBL" id="OX395145">
    <property type="protein sequence ID" value="CAI5799323.1"/>
    <property type="molecule type" value="Genomic_DNA"/>
</dbReference>
<dbReference type="Proteomes" id="UP001178461">
    <property type="component" value="Chromosome W"/>
</dbReference>
<organism evidence="2 3">
    <name type="scientific">Podarcis lilfordi</name>
    <name type="common">Lilford's wall lizard</name>
    <dbReference type="NCBI Taxonomy" id="74358"/>
    <lineage>
        <taxon>Eukaryota</taxon>
        <taxon>Metazoa</taxon>
        <taxon>Chordata</taxon>
        <taxon>Craniata</taxon>
        <taxon>Vertebrata</taxon>
        <taxon>Euteleostomi</taxon>
        <taxon>Lepidosauria</taxon>
        <taxon>Squamata</taxon>
        <taxon>Bifurcata</taxon>
        <taxon>Unidentata</taxon>
        <taxon>Episquamata</taxon>
        <taxon>Laterata</taxon>
        <taxon>Lacertibaenia</taxon>
        <taxon>Lacertidae</taxon>
        <taxon>Podarcis</taxon>
    </lineage>
</organism>
<gene>
    <name evidence="2" type="ORF">PODLI_1B011792</name>
</gene>
<feature type="region of interest" description="Disordered" evidence="1">
    <location>
        <begin position="42"/>
        <end position="61"/>
    </location>
</feature>
<dbReference type="AlphaFoldDB" id="A0AA35LNC5"/>